<dbReference type="EMBL" id="JAVYJV010000013">
    <property type="protein sequence ID" value="KAK4355226.1"/>
    <property type="molecule type" value="Genomic_DNA"/>
</dbReference>
<accession>A0AAE1V975</accession>
<proteinExistence type="predicted"/>
<keyword evidence="2" id="KW-1185">Reference proteome</keyword>
<comment type="caution">
    <text evidence="1">The sequence shown here is derived from an EMBL/GenBank/DDBJ whole genome shotgun (WGS) entry which is preliminary data.</text>
</comment>
<dbReference type="Proteomes" id="UP001291623">
    <property type="component" value="Unassembled WGS sequence"/>
</dbReference>
<sequence>MGKNPSSSRMLLGVAVLLDDGLEISFTDKRRFAKVRSLENVSVPPIYELGPNALLEPMTVDEFYKELSKKKIGCG</sequence>
<organism evidence="1 2">
    <name type="scientific">Anisodus tanguticus</name>
    <dbReference type="NCBI Taxonomy" id="243964"/>
    <lineage>
        <taxon>Eukaryota</taxon>
        <taxon>Viridiplantae</taxon>
        <taxon>Streptophyta</taxon>
        <taxon>Embryophyta</taxon>
        <taxon>Tracheophyta</taxon>
        <taxon>Spermatophyta</taxon>
        <taxon>Magnoliopsida</taxon>
        <taxon>eudicotyledons</taxon>
        <taxon>Gunneridae</taxon>
        <taxon>Pentapetalae</taxon>
        <taxon>asterids</taxon>
        <taxon>lamiids</taxon>
        <taxon>Solanales</taxon>
        <taxon>Solanaceae</taxon>
        <taxon>Solanoideae</taxon>
        <taxon>Hyoscyameae</taxon>
        <taxon>Anisodus</taxon>
    </lineage>
</organism>
<name>A0AAE1V975_9SOLA</name>
<gene>
    <name evidence="1" type="ORF">RND71_024197</name>
</gene>
<evidence type="ECO:0000313" key="1">
    <source>
        <dbReference type="EMBL" id="KAK4355226.1"/>
    </source>
</evidence>
<dbReference type="AlphaFoldDB" id="A0AAE1V975"/>
<evidence type="ECO:0000313" key="2">
    <source>
        <dbReference type="Proteomes" id="UP001291623"/>
    </source>
</evidence>
<reference evidence="1" key="1">
    <citation type="submission" date="2023-12" db="EMBL/GenBank/DDBJ databases">
        <title>Genome assembly of Anisodus tanguticus.</title>
        <authorList>
            <person name="Wang Y.-J."/>
        </authorList>
    </citation>
    <scope>NUCLEOTIDE SEQUENCE</scope>
    <source>
        <strain evidence="1">KB-2021</strain>
        <tissue evidence="1">Leaf</tissue>
    </source>
</reference>
<protein>
    <submittedName>
        <fullName evidence="1">Uncharacterized protein</fullName>
    </submittedName>
</protein>